<comment type="caution">
    <text evidence="6">The sequence shown here is derived from an EMBL/GenBank/DDBJ whole genome shotgun (WGS) entry which is preliminary data.</text>
</comment>
<dbReference type="Gene3D" id="2.30.110.10">
    <property type="entry name" value="Electron Transport, Fmn-binding Protein, Chain A"/>
    <property type="match status" value="1"/>
</dbReference>
<protein>
    <recommendedName>
        <fullName evidence="5">Flavin reductase like domain-containing protein</fullName>
    </recommendedName>
</protein>
<dbReference type="SUPFAM" id="SSF50475">
    <property type="entry name" value="FMN-binding split barrel"/>
    <property type="match status" value="1"/>
</dbReference>
<comment type="cofactor">
    <cofactor evidence="1">
        <name>FMN</name>
        <dbReference type="ChEBI" id="CHEBI:58210"/>
    </cofactor>
</comment>
<dbReference type="GO" id="GO:0010181">
    <property type="term" value="F:FMN binding"/>
    <property type="evidence" value="ECO:0007669"/>
    <property type="project" value="InterPro"/>
</dbReference>
<feature type="domain" description="Flavin reductase like" evidence="5">
    <location>
        <begin position="23"/>
        <end position="179"/>
    </location>
</feature>
<sequence length="241" mass="26139">MSPALVSATTKIEVPEKHWDAMFAPSSCLTMITSVNESGEVNAATYGTCTRVAHNPVHLLFAVTADPPSDTYMNVLETGQFVVNAVAFDDELLARCLVVGLPFEPGVNELQRAGLTELPSLTVAPPRIAECHSHFECEVAWVQTFEHRAIICGKVVAVTIDEDCYDPRGVVYFDKLKPAHYAGAPYGSTFVAAYEPHYIERRYDGPADWRDGTPTQQGALPDIIGNTTLSVEFGGPEGVGH</sequence>
<evidence type="ECO:0000256" key="3">
    <source>
        <dbReference type="ARBA" id="ARBA00022643"/>
    </source>
</evidence>
<dbReference type="RefSeq" id="WP_188678724.1">
    <property type="nucleotide sequence ID" value="NZ_BMGP01000004.1"/>
</dbReference>
<organism evidence="6 7">
    <name type="scientific">Subtercola lobariae</name>
    <dbReference type="NCBI Taxonomy" id="1588641"/>
    <lineage>
        <taxon>Bacteria</taxon>
        <taxon>Bacillati</taxon>
        <taxon>Actinomycetota</taxon>
        <taxon>Actinomycetes</taxon>
        <taxon>Micrococcales</taxon>
        <taxon>Microbacteriaceae</taxon>
        <taxon>Subtercola</taxon>
    </lineage>
</organism>
<evidence type="ECO:0000256" key="4">
    <source>
        <dbReference type="ARBA" id="ARBA00038054"/>
    </source>
</evidence>
<reference evidence="6 7" key="1">
    <citation type="journal article" date="2014" name="Int. J. Syst. Evol. Microbiol.">
        <title>Complete genome sequence of Corynebacterium casei LMG S-19264T (=DSM 44701T), isolated from a smear-ripened cheese.</title>
        <authorList>
            <consortium name="US DOE Joint Genome Institute (JGI-PGF)"/>
            <person name="Walter F."/>
            <person name="Albersmeier A."/>
            <person name="Kalinowski J."/>
            <person name="Ruckert C."/>
        </authorList>
    </citation>
    <scope>NUCLEOTIDE SEQUENCE [LARGE SCALE GENOMIC DNA]</scope>
    <source>
        <strain evidence="6 7">CGMCC 1.12976</strain>
    </source>
</reference>
<evidence type="ECO:0000256" key="2">
    <source>
        <dbReference type="ARBA" id="ARBA00022630"/>
    </source>
</evidence>
<dbReference type="PANTHER" id="PTHR33798:SF5">
    <property type="entry name" value="FLAVIN REDUCTASE LIKE DOMAIN-CONTAINING PROTEIN"/>
    <property type="match status" value="1"/>
</dbReference>
<proteinExistence type="inferred from homology"/>
<dbReference type="SMART" id="SM00903">
    <property type="entry name" value="Flavin_Reduct"/>
    <property type="match status" value="1"/>
</dbReference>
<dbReference type="InterPro" id="IPR002563">
    <property type="entry name" value="Flavin_Rdtase-like_dom"/>
</dbReference>
<name>A0A917B8M9_9MICO</name>
<evidence type="ECO:0000256" key="1">
    <source>
        <dbReference type="ARBA" id="ARBA00001917"/>
    </source>
</evidence>
<dbReference type="InterPro" id="IPR012349">
    <property type="entry name" value="Split_barrel_FMN-bd"/>
</dbReference>
<keyword evidence="3" id="KW-0288">FMN</keyword>
<dbReference type="PANTHER" id="PTHR33798">
    <property type="entry name" value="FLAVOPROTEIN OXYGENASE"/>
    <property type="match status" value="1"/>
</dbReference>
<dbReference type="EMBL" id="BMGP01000004">
    <property type="protein sequence ID" value="GGF30613.1"/>
    <property type="molecule type" value="Genomic_DNA"/>
</dbReference>
<evidence type="ECO:0000313" key="7">
    <source>
        <dbReference type="Proteomes" id="UP000598775"/>
    </source>
</evidence>
<dbReference type="Pfam" id="PF01613">
    <property type="entry name" value="Flavin_Reduct"/>
    <property type="match status" value="1"/>
</dbReference>
<accession>A0A917B8M9</accession>
<keyword evidence="2" id="KW-0285">Flavoprotein</keyword>
<comment type="similarity">
    <text evidence="4">Belongs to the flavoredoxin family.</text>
</comment>
<dbReference type="GO" id="GO:0016646">
    <property type="term" value="F:oxidoreductase activity, acting on the CH-NH group of donors, NAD or NADP as acceptor"/>
    <property type="evidence" value="ECO:0007669"/>
    <property type="project" value="UniProtKB-ARBA"/>
</dbReference>
<dbReference type="AlphaFoldDB" id="A0A917B8M9"/>
<evidence type="ECO:0000259" key="5">
    <source>
        <dbReference type="SMART" id="SM00903"/>
    </source>
</evidence>
<dbReference type="Proteomes" id="UP000598775">
    <property type="component" value="Unassembled WGS sequence"/>
</dbReference>
<gene>
    <name evidence="6" type="ORF">GCM10011399_24830</name>
</gene>
<evidence type="ECO:0000313" key="6">
    <source>
        <dbReference type="EMBL" id="GGF30613.1"/>
    </source>
</evidence>
<keyword evidence="7" id="KW-1185">Reference proteome</keyword>